<dbReference type="RefSeq" id="WP_084663539.1">
    <property type="nucleotide sequence ID" value="NZ_LT838272.1"/>
</dbReference>
<dbReference type="PROSITE" id="PS50983">
    <property type="entry name" value="FE_B12_PBP"/>
    <property type="match status" value="1"/>
</dbReference>
<sequence>MKTRRILGLAIGLVLILSTLTGCVQKQTAQPAKGKITITDSLGRQVEVPCPPQRIVSVNSDVSEVICALGAQDKIVGVADTADFPPLIKDKAKVGQAFTPSVEKILELKPDIVFGYGKFLKSELAQKIEAAGIPLVYLDCYKVKTMAQDIKTLGQILGREKEAAEYVALFENSLKQVTERVKDLKPEEKVPVYLEGYTDYSANGPGSGGAEMLELVGGKNIAAHESVPYPTVSPEWVVSKNPQVIIKAASSRVKHGYGAPEEGMKKMREQIISRPGWQQIRAVKEGRVYVISSEIYTGPRASVGIAYFAKWLYPKLFADLDPEAIHKEFLSRFHGLELKGTWVYPQAR</sequence>
<evidence type="ECO:0000259" key="2">
    <source>
        <dbReference type="PROSITE" id="PS50983"/>
    </source>
</evidence>
<dbReference type="InterPro" id="IPR050902">
    <property type="entry name" value="ABC_Transporter_SBP"/>
</dbReference>
<dbReference type="PANTHER" id="PTHR30535:SF34">
    <property type="entry name" value="MOLYBDATE-BINDING PROTEIN MOLA"/>
    <property type="match status" value="1"/>
</dbReference>
<dbReference type="AlphaFoldDB" id="A0A1W1VE52"/>
<dbReference type="Pfam" id="PF01497">
    <property type="entry name" value="Peripla_BP_2"/>
    <property type="match status" value="1"/>
</dbReference>
<dbReference type="PROSITE" id="PS51257">
    <property type="entry name" value="PROKAR_LIPOPROTEIN"/>
    <property type="match status" value="1"/>
</dbReference>
<feature type="domain" description="Fe/B12 periplasmic-binding" evidence="2">
    <location>
        <begin position="54"/>
        <end position="320"/>
    </location>
</feature>
<dbReference type="Gene3D" id="3.40.50.1980">
    <property type="entry name" value="Nitrogenase molybdenum iron protein domain"/>
    <property type="match status" value="2"/>
</dbReference>
<comment type="similarity">
    <text evidence="1">Belongs to the bacterial solute-binding protein 8 family.</text>
</comment>
<gene>
    <name evidence="3" type="ORF">SAMN00808754_0405</name>
</gene>
<reference evidence="3 4" key="1">
    <citation type="submission" date="2017-04" db="EMBL/GenBank/DDBJ databases">
        <authorList>
            <person name="Afonso C.L."/>
            <person name="Miller P.J."/>
            <person name="Scott M.A."/>
            <person name="Spackman E."/>
            <person name="Goraichik I."/>
            <person name="Dimitrov K.M."/>
            <person name="Suarez D.L."/>
            <person name="Swayne D.E."/>
        </authorList>
    </citation>
    <scope>NUCLEOTIDE SEQUENCE [LARGE SCALE GENOMIC DNA]</scope>
    <source>
        <strain evidence="3 4">ToBE</strain>
    </source>
</reference>
<name>A0A1W1VE52_9FIRM</name>
<dbReference type="InterPro" id="IPR002491">
    <property type="entry name" value="ABC_transptr_periplasmic_BD"/>
</dbReference>
<dbReference type="OrthoDB" id="9787830at2"/>
<evidence type="ECO:0000313" key="3">
    <source>
        <dbReference type="EMBL" id="SMB91224.1"/>
    </source>
</evidence>
<dbReference type="SUPFAM" id="SSF53807">
    <property type="entry name" value="Helical backbone' metal receptor"/>
    <property type="match status" value="1"/>
</dbReference>
<evidence type="ECO:0000256" key="1">
    <source>
        <dbReference type="ARBA" id="ARBA00008814"/>
    </source>
</evidence>
<evidence type="ECO:0000313" key="4">
    <source>
        <dbReference type="Proteomes" id="UP000192569"/>
    </source>
</evidence>
<dbReference type="STRING" id="698762.SAMN00808754_0405"/>
<proteinExistence type="inferred from homology"/>
<protein>
    <submittedName>
        <fullName evidence="3">Iron complex transport system substrate-binding protein</fullName>
    </submittedName>
</protein>
<accession>A0A1W1VE52</accession>
<dbReference type="Proteomes" id="UP000192569">
    <property type="component" value="Chromosome I"/>
</dbReference>
<organism evidence="3 4">
    <name type="scientific">Thermanaeromonas toyohensis ToBE</name>
    <dbReference type="NCBI Taxonomy" id="698762"/>
    <lineage>
        <taxon>Bacteria</taxon>
        <taxon>Bacillati</taxon>
        <taxon>Bacillota</taxon>
        <taxon>Clostridia</taxon>
        <taxon>Neomoorellales</taxon>
        <taxon>Neomoorellaceae</taxon>
        <taxon>Thermanaeromonas</taxon>
    </lineage>
</organism>
<dbReference type="PANTHER" id="PTHR30535">
    <property type="entry name" value="VITAMIN B12-BINDING PROTEIN"/>
    <property type="match status" value="1"/>
</dbReference>
<keyword evidence="4" id="KW-1185">Reference proteome</keyword>
<dbReference type="EMBL" id="LT838272">
    <property type="protein sequence ID" value="SMB91224.1"/>
    <property type="molecule type" value="Genomic_DNA"/>
</dbReference>